<dbReference type="SUPFAM" id="SSF53795">
    <property type="entry name" value="PEP carboxykinase-like"/>
    <property type="match status" value="1"/>
</dbReference>
<dbReference type="AlphaFoldDB" id="A0A1Z4M1F3"/>
<dbReference type="Gene3D" id="3.40.50.300">
    <property type="entry name" value="P-loop containing nucleotide triphosphate hydrolases"/>
    <property type="match status" value="1"/>
</dbReference>
<accession>A0A1Z4M1F3</accession>
<evidence type="ECO:0000313" key="2">
    <source>
        <dbReference type="Proteomes" id="UP000218418"/>
    </source>
</evidence>
<gene>
    <name evidence="1" type="ORF">NIES267_68160</name>
</gene>
<protein>
    <submittedName>
        <fullName evidence="1">Uncharacterized protein</fullName>
    </submittedName>
</protein>
<dbReference type="InterPro" id="IPR027417">
    <property type="entry name" value="P-loop_NTPase"/>
</dbReference>
<reference evidence="1 2" key="1">
    <citation type="submission" date="2017-06" db="EMBL/GenBank/DDBJ databases">
        <title>Genome sequencing of cyanobaciteial culture collection at National Institute for Environmental Studies (NIES).</title>
        <authorList>
            <person name="Hirose Y."/>
            <person name="Shimura Y."/>
            <person name="Fujisawa T."/>
            <person name="Nakamura Y."/>
            <person name="Kawachi M."/>
        </authorList>
    </citation>
    <scope>NUCLEOTIDE SEQUENCE [LARGE SCALE GENOMIC DNA]</scope>
    <source>
        <strain evidence="1 2">NIES-267</strain>
    </source>
</reference>
<keyword evidence="2" id="KW-1185">Reference proteome</keyword>
<sequence>MGGSGWGKSTLATAFHTKGYDVLTDDVLPIKIEKNRAVVFPSYPLFKLCPDAANFLGQDIQKLLPVSTNSFKVAYKLEQGFQQNPILLQNIYVLDKGKEHKISNLKPQETFVELVKHTRAINSVSEQEFFAEHLHLCSQIVKDVSFSRFTRKPSLADLPRLIELIEEDLACSINFR</sequence>
<name>A0A1Z4M1F3_9CYAN</name>
<dbReference type="EMBL" id="AP018227">
    <property type="protein sequence ID" value="BAY87295.1"/>
    <property type="molecule type" value="Genomic_DNA"/>
</dbReference>
<evidence type="ECO:0000313" key="1">
    <source>
        <dbReference type="EMBL" id="BAY87295.1"/>
    </source>
</evidence>
<organism evidence="1 2">
    <name type="scientific">Calothrix parasitica NIES-267</name>
    <dbReference type="NCBI Taxonomy" id="1973488"/>
    <lineage>
        <taxon>Bacteria</taxon>
        <taxon>Bacillati</taxon>
        <taxon>Cyanobacteriota</taxon>
        <taxon>Cyanophyceae</taxon>
        <taxon>Nostocales</taxon>
        <taxon>Calotrichaceae</taxon>
        <taxon>Calothrix</taxon>
    </lineage>
</organism>
<dbReference type="Proteomes" id="UP000218418">
    <property type="component" value="Chromosome"/>
</dbReference>
<proteinExistence type="predicted"/>